<dbReference type="Pfam" id="PF08531">
    <property type="entry name" value="Bac_rhamnosid_N"/>
    <property type="match status" value="1"/>
</dbReference>
<evidence type="ECO:0000313" key="9">
    <source>
        <dbReference type="EMBL" id="QDG49715.1"/>
    </source>
</evidence>
<dbReference type="Pfam" id="PF05592">
    <property type="entry name" value="Bac_rhamnosid"/>
    <property type="match status" value="1"/>
</dbReference>
<dbReference type="InterPro" id="IPR035396">
    <property type="entry name" value="Bac_rhamnosid6H"/>
</dbReference>
<gene>
    <name evidence="9" type="ORF">FIV42_02855</name>
</gene>
<dbReference type="Gene3D" id="2.60.120.260">
    <property type="entry name" value="Galactose-binding domain-like"/>
    <property type="match status" value="2"/>
</dbReference>
<sequence>MPEHTPPVHVTHLRCEHLENPLGLDVARPRLRWQLQSTGQGVHGSAYQVRVAHRAADLDGGDVLWDSGRVESLDEIEATYAGPRLQSRRRYHWSVRVWDQNGQASERAAPAWFEMGLLHPEEWTASLIEPDRDVSPEQRAEAPMLRRSFVLTGDVRRARLYVTAHGLYEARLNGNRVGDELFTPGWTSYDDCLQYQCYDVTDLLQKGDNVLGAILGDGWYRGSISYINARHVYGDRLGLLAQLEVTYDDGRTETIATDRQWRWSTGAIRASDIFDGEHYDARARQVGWDCAGFDDRDWQEVRTGSIDPTVLTAPRSAPVRAIEELEPVEILHTPAGETVFDFGQNMVGWARLRAKGPAGTAVKLQFGEVLDPDGNFYNRNLRTAEATDTFVLAGTGDVEEFEPHFTFHGFRYVKVEGLVEPPSLGHLTGIVVHSDLEFTGHFRCSDERVNQLFDNIVWSQRDNFLDVPTDCPQRDERMGWTGDIQVFAPTACFNMDVSAFLTRWLRDLRVDQHADGLVPMVVPDAFADRRDMLRRVVRNALDRRPGDEKGLFDEYFALFHLNGSVGWGEAAIVVPWTLYQFYGDTRILEESFDSMRALFELRLSRTGRPTDIIWFLDRAHRKETWRHLRYFTSDQFGFGDWLAPGDGMNGSILRSRRYIPTAYLAYSALLLSRMAEALGRTEEAAEYREHHRRAAEAFCYFFYEGNGRLTPHRQTTYVLALAFELLPDEERDAAAATLAELVEASDYEVRTGFLGTPHLCDVLSAHGNSEHAYRLLLNPDHQWLLQVSHGATTIWEHWDNIQPDGSFRSERMLSFNHFAPGAVGAWLYGWVAGIQPDWRAPGFRRFTLAPKPCEGLTHAEASYDSVRGRIASSWTVDGDVLRLTVEIPPTAEATLVIPEAFRGKVTINNEPAQDGPARIKLSSGTYDLACHRTPKSLNPQTPKPPNPSLYRT</sequence>
<dbReference type="InterPro" id="IPR035398">
    <property type="entry name" value="Bac_rhamnosid_C"/>
</dbReference>
<organism evidence="9 10">
    <name type="scientific">Persicimonas caeni</name>
    <dbReference type="NCBI Taxonomy" id="2292766"/>
    <lineage>
        <taxon>Bacteria</taxon>
        <taxon>Deltaproteobacteria</taxon>
        <taxon>Bradymonadales</taxon>
        <taxon>Bradymonadaceae</taxon>
        <taxon>Persicimonas</taxon>
    </lineage>
</organism>
<feature type="domain" description="Alpha-L-rhamnosidase concanavalin-like" evidence="5">
    <location>
        <begin position="332"/>
        <end position="433"/>
    </location>
</feature>
<dbReference type="AlphaFoldDB" id="A0A4Y6PPL7"/>
<dbReference type="OrthoDB" id="9761045at2"/>
<dbReference type="InterPro" id="IPR013737">
    <property type="entry name" value="Bac_rhamnosid_N"/>
</dbReference>
<comment type="catalytic activity">
    <reaction evidence="1">
        <text>Hydrolysis of terminal non-reducing alpha-L-rhamnose residues in alpha-L-rhamnosides.</text>
        <dbReference type="EC" id="3.2.1.40"/>
    </reaction>
</comment>
<evidence type="ECO:0000259" key="8">
    <source>
        <dbReference type="Pfam" id="PF17390"/>
    </source>
</evidence>
<dbReference type="GO" id="GO:0030596">
    <property type="term" value="F:alpha-L-rhamnosidase activity"/>
    <property type="evidence" value="ECO:0007669"/>
    <property type="project" value="UniProtKB-EC"/>
</dbReference>
<dbReference type="Gene3D" id="2.60.420.10">
    <property type="entry name" value="Maltose phosphorylase, domain 3"/>
    <property type="match status" value="1"/>
</dbReference>
<dbReference type="InterPro" id="IPR008928">
    <property type="entry name" value="6-hairpin_glycosidase_sf"/>
</dbReference>
<dbReference type="SUPFAM" id="SSF48208">
    <property type="entry name" value="Six-hairpin glycosidases"/>
    <property type="match status" value="1"/>
</dbReference>
<evidence type="ECO:0000256" key="3">
    <source>
        <dbReference type="ARBA" id="ARBA00022801"/>
    </source>
</evidence>
<reference evidence="9 10" key="1">
    <citation type="submission" date="2019-06" db="EMBL/GenBank/DDBJ databases">
        <title>Persicimonas caeni gen. nov., sp. nov., a predatory bacterium isolated from solar saltern.</title>
        <authorList>
            <person name="Wang S."/>
        </authorList>
    </citation>
    <scope>NUCLEOTIDE SEQUENCE [LARGE SCALE GENOMIC DNA]</scope>
    <source>
        <strain evidence="9 10">YN101</strain>
    </source>
</reference>
<accession>A0A4Y6PPL7</accession>
<dbReference type="GO" id="GO:0005975">
    <property type="term" value="P:carbohydrate metabolic process"/>
    <property type="evidence" value="ECO:0007669"/>
    <property type="project" value="InterPro"/>
</dbReference>
<dbReference type="EC" id="3.2.1.40" evidence="2"/>
<feature type="region of interest" description="Disordered" evidence="4">
    <location>
        <begin position="930"/>
        <end position="952"/>
    </location>
</feature>
<evidence type="ECO:0000256" key="2">
    <source>
        <dbReference type="ARBA" id="ARBA00012652"/>
    </source>
</evidence>
<feature type="domain" description="Alpha-L-rhamnosidase six-hairpin glycosidase" evidence="7">
    <location>
        <begin position="439"/>
        <end position="829"/>
    </location>
</feature>
<accession>A0A5B8Y4K6</accession>
<evidence type="ECO:0000313" key="10">
    <source>
        <dbReference type="Proteomes" id="UP000315995"/>
    </source>
</evidence>
<dbReference type="Gene3D" id="1.50.10.10">
    <property type="match status" value="1"/>
</dbReference>
<dbReference type="PANTHER" id="PTHR33307:SF6">
    <property type="entry name" value="ALPHA-RHAMNOSIDASE (EUROFUNG)-RELATED"/>
    <property type="match status" value="1"/>
</dbReference>
<dbReference type="InterPro" id="IPR013783">
    <property type="entry name" value="Ig-like_fold"/>
</dbReference>
<proteinExistence type="predicted"/>
<name>A0A4Y6PPL7_PERCE</name>
<dbReference type="Pfam" id="PF17389">
    <property type="entry name" value="Bac_rhamnosid6H"/>
    <property type="match status" value="1"/>
</dbReference>
<keyword evidence="10" id="KW-1185">Reference proteome</keyword>
<evidence type="ECO:0000259" key="7">
    <source>
        <dbReference type="Pfam" id="PF17389"/>
    </source>
</evidence>
<evidence type="ECO:0000256" key="1">
    <source>
        <dbReference type="ARBA" id="ARBA00001445"/>
    </source>
</evidence>
<dbReference type="InterPro" id="IPR012341">
    <property type="entry name" value="6hp_glycosidase-like_sf"/>
</dbReference>
<dbReference type="Proteomes" id="UP000315995">
    <property type="component" value="Chromosome"/>
</dbReference>
<evidence type="ECO:0000256" key="4">
    <source>
        <dbReference type="SAM" id="MobiDB-lite"/>
    </source>
</evidence>
<dbReference type="InterPro" id="IPR016007">
    <property type="entry name" value="Alpha_rhamnosid"/>
</dbReference>
<dbReference type="Pfam" id="PF25788">
    <property type="entry name" value="Ig_Rha78A_N"/>
    <property type="match status" value="1"/>
</dbReference>
<evidence type="ECO:0000259" key="5">
    <source>
        <dbReference type="Pfam" id="PF05592"/>
    </source>
</evidence>
<dbReference type="PIRSF" id="PIRSF010631">
    <property type="entry name" value="A-rhamnsds"/>
    <property type="match status" value="1"/>
</dbReference>
<evidence type="ECO:0000259" key="6">
    <source>
        <dbReference type="Pfam" id="PF08531"/>
    </source>
</evidence>
<dbReference type="Pfam" id="PF17390">
    <property type="entry name" value="Bac_rhamnosid_C"/>
    <property type="match status" value="1"/>
</dbReference>
<feature type="domain" description="Alpha-L-rhamnosidase C-terminal" evidence="8">
    <location>
        <begin position="833"/>
        <end position="905"/>
    </location>
</feature>
<feature type="domain" description="Bacterial alpha-L-rhamnosidase N-terminal" evidence="6">
    <location>
        <begin position="154"/>
        <end position="322"/>
    </location>
</feature>
<dbReference type="EMBL" id="CP041186">
    <property type="protein sequence ID" value="QDG49715.1"/>
    <property type="molecule type" value="Genomic_DNA"/>
</dbReference>
<keyword evidence="3" id="KW-0378">Hydrolase</keyword>
<feature type="compositionally biased region" description="Pro residues" evidence="4">
    <location>
        <begin position="941"/>
        <end position="952"/>
    </location>
</feature>
<protein>
    <recommendedName>
        <fullName evidence="2">alpha-L-rhamnosidase</fullName>
        <ecNumber evidence="2">3.2.1.40</ecNumber>
    </recommendedName>
</protein>
<dbReference type="InterPro" id="IPR008902">
    <property type="entry name" value="Rhamnosid_concanavalin"/>
</dbReference>
<dbReference type="PANTHER" id="PTHR33307">
    <property type="entry name" value="ALPHA-RHAMNOSIDASE (EUROFUNG)"/>
    <property type="match status" value="1"/>
</dbReference>
<dbReference type="RefSeq" id="WP_141196212.1">
    <property type="nucleotide sequence ID" value="NZ_CP041186.1"/>
</dbReference>
<dbReference type="Gene3D" id="2.60.40.10">
    <property type="entry name" value="Immunoglobulins"/>
    <property type="match status" value="1"/>
</dbReference>